<gene>
    <name evidence="1" type="ORF">T265_15734</name>
</gene>
<evidence type="ECO:0000313" key="1">
    <source>
        <dbReference type="EMBL" id="KER18948.1"/>
    </source>
</evidence>
<dbReference type="CTD" id="20329899"/>
<organism evidence="1 2">
    <name type="scientific">Opisthorchis viverrini</name>
    <name type="common">Southeast Asian liver fluke</name>
    <dbReference type="NCBI Taxonomy" id="6198"/>
    <lineage>
        <taxon>Eukaryota</taxon>
        <taxon>Metazoa</taxon>
        <taxon>Spiralia</taxon>
        <taxon>Lophotrochozoa</taxon>
        <taxon>Platyhelminthes</taxon>
        <taxon>Trematoda</taxon>
        <taxon>Digenea</taxon>
        <taxon>Opisthorchiida</taxon>
        <taxon>Opisthorchiata</taxon>
        <taxon>Opisthorchiidae</taxon>
        <taxon>Opisthorchis</taxon>
    </lineage>
</organism>
<dbReference type="Proteomes" id="UP000054324">
    <property type="component" value="Unassembled WGS sequence"/>
</dbReference>
<proteinExistence type="predicted"/>
<dbReference type="EMBL" id="KL597443">
    <property type="protein sequence ID" value="KER18948.1"/>
    <property type="molecule type" value="Genomic_DNA"/>
</dbReference>
<keyword evidence="2" id="KW-1185">Reference proteome</keyword>
<name>A0A074YW86_OPIVI</name>
<dbReference type="KEGG" id="ovi:T265_15734"/>
<accession>A0A074YW86</accession>
<dbReference type="RefSeq" id="XP_009177305.1">
    <property type="nucleotide sequence ID" value="XM_009179041.1"/>
</dbReference>
<reference evidence="1 2" key="1">
    <citation type="submission" date="2013-11" db="EMBL/GenBank/DDBJ databases">
        <title>Opisthorchis viverrini - life in the bile duct.</title>
        <authorList>
            <person name="Young N.D."/>
            <person name="Nagarajan N."/>
            <person name="Lin S.J."/>
            <person name="Korhonen P.K."/>
            <person name="Jex A.R."/>
            <person name="Hall R.S."/>
            <person name="Safavi-Hemami H."/>
            <person name="Kaewkong W."/>
            <person name="Bertrand D."/>
            <person name="Gao S."/>
            <person name="Seet Q."/>
            <person name="Wongkham S."/>
            <person name="Teh B.T."/>
            <person name="Wongkham C."/>
            <person name="Intapan P.M."/>
            <person name="Maleewong W."/>
            <person name="Yang X."/>
            <person name="Hu M."/>
            <person name="Wang Z."/>
            <person name="Hofmann A."/>
            <person name="Sternberg P.W."/>
            <person name="Tan P."/>
            <person name="Wang J."/>
            <person name="Gasser R.B."/>
        </authorList>
    </citation>
    <scope>NUCLEOTIDE SEQUENCE [LARGE SCALE GENOMIC DNA]</scope>
</reference>
<sequence length="218" mass="25329">NPFNGQVFNNYDNEDIYKGVIIDEPNVADRKPSSRAPLFSRSRRLMETTTEEEHETAWRILHRALQRSFFEDIRKSYMVRLVIQEFFYSPSIISHKHSSRFFQLGHIVKVTFHDIVVDVTTHHKPTVKVLSKKDELICFKEVFDQLQTHRFTFYQVMAFTEPLSDTDSTSYEPQSPNSSRLICCSESRSTFCCLDVDLFGKCSSKLLDLNNDAISLLG</sequence>
<feature type="non-terminal residue" evidence="1">
    <location>
        <position position="1"/>
    </location>
</feature>
<dbReference type="GeneID" id="20329899"/>
<evidence type="ECO:0000313" key="2">
    <source>
        <dbReference type="Proteomes" id="UP000054324"/>
    </source>
</evidence>
<protein>
    <submittedName>
        <fullName evidence="1">Uncharacterized protein</fullName>
    </submittedName>
</protein>
<dbReference type="AlphaFoldDB" id="A0A074YW86"/>